<evidence type="ECO:0000256" key="3">
    <source>
        <dbReference type="ARBA" id="ARBA00022722"/>
    </source>
</evidence>
<dbReference type="InterPro" id="IPR043128">
    <property type="entry name" value="Rev_trsase/Diguanyl_cyclase"/>
</dbReference>
<keyword evidence="6" id="KW-0695">RNA-directed DNA polymerase</keyword>
<dbReference type="AlphaFoldDB" id="A0A7L0JID8"/>
<keyword evidence="9" id="KW-1185">Reference proteome</keyword>
<evidence type="ECO:0000256" key="4">
    <source>
        <dbReference type="ARBA" id="ARBA00022759"/>
    </source>
</evidence>
<dbReference type="GO" id="GO:0016787">
    <property type="term" value="F:hydrolase activity"/>
    <property type="evidence" value="ECO:0007669"/>
    <property type="project" value="UniProtKB-KW"/>
</dbReference>
<evidence type="ECO:0000256" key="6">
    <source>
        <dbReference type="ARBA" id="ARBA00022918"/>
    </source>
</evidence>
<reference evidence="8 9" key="1">
    <citation type="submission" date="2019-09" db="EMBL/GenBank/DDBJ databases">
        <title>Bird 10,000 Genomes (B10K) Project - Family phase.</title>
        <authorList>
            <person name="Zhang G."/>
        </authorList>
    </citation>
    <scope>NUCLEOTIDE SEQUENCE [LARGE SCALE GENOMIC DNA]</scope>
    <source>
        <strain evidence="8">B10K-DU-007-02</strain>
        <tissue evidence="8">Mixed tissue sample</tissue>
    </source>
</reference>
<keyword evidence="3" id="KW-0540">Nuclease</keyword>
<keyword evidence="2" id="KW-0548">Nucleotidyltransferase</keyword>
<dbReference type="Pfam" id="PF06817">
    <property type="entry name" value="RVT_thumb"/>
    <property type="match status" value="1"/>
</dbReference>
<accession>A0A7L0JID8</accession>
<dbReference type="InterPro" id="IPR010661">
    <property type="entry name" value="RVT_thumb"/>
</dbReference>
<proteinExistence type="predicted"/>
<dbReference type="Gene3D" id="3.30.70.270">
    <property type="match status" value="1"/>
</dbReference>
<dbReference type="GO" id="GO:0035613">
    <property type="term" value="F:RNA stem-loop binding"/>
    <property type="evidence" value="ECO:0007669"/>
    <property type="project" value="TreeGrafter"/>
</dbReference>
<dbReference type="EMBL" id="VXAH01001020">
    <property type="protein sequence ID" value="NXK43692.1"/>
    <property type="molecule type" value="Genomic_DNA"/>
</dbReference>
<evidence type="ECO:0000256" key="5">
    <source>
        <dbReference type="ARBA" id="ARBA00022801"/>
    </source>
</evidence>
<sequence length="99" mass="11359">VQKLSGMINWLRPYLGLTPSQFQPLIDLLKGDSDLRAPRKLTPQAKRTIALVEQCLQTKHVWRIAPDVAIHVYILIESMVPFAMIAQWNPAWHDPLHVL</sequence>
<name>A0A7L0JID8_PIPCL</name>
<feature type="domain" description="Reverse transcriptase thumb" evidence="7">
    <location>
        <begin position="2"/>
        <end position="49"/>
    </location>
</feature>
<evidence type="ECO:0000256" key="2">
    <source>
        <dbReference type="ARBA" id="ARBA00022695"/>
    </source>
</evidence>
<gene>
    <name evidence="8" type="primary">Ervk6_3</name>
    <name evidence="8" type="ORF">PIPCHL_R15659</name>
</gene>
<feature type="non-terminal residue" evidence="8">
    <location>
        <position position="1"/>
    </location>
</feature>
<dbReference type="InterPro" id="IPR043502">
    <property type="entry name" value="DNA/RNA_pol_sf"/>
</dbReference>
<dbReference type="PANTHER" id="PTHR41694">
    <property type="entry name" value="ENDOGENOUS RETROVIRUS GROUP K MEMBER POL PROTEIN"/>
    <property type="match status" value="1"/>
</dbReference>
<evidence type="ECO:0000313" key="9">
    <source>
        <dbReference type="Proteomes" id="UP000520962"/>
    </source>
</evidence>
<organism evidence="8 9">
    <name type="scientific">Piprites chloris</name>
    <name type="common">Wing-barred manakin</name>
    <dbReference type="NCBI Taxonomy" id="114369"/>
    <lineage>
        <taxon>Eukaryota</taxon>
        <taxon>Metazoa</taxon>
        <taxon>Chordata</taxon>
        <taxon>Craniata</taxon>
        <taxon>Vertebrata</taxon>
        <taxon>Euteleostomi</taxon>
        <taxon>Archelosauria</taxon>
        <taxon>Archosauria</taxon>
        <taxon>Dinosauria</taxon>
        <taxon>Saurischia</taxon>
        <taxon>Theropoda</taxon>
        <taxon>Coelurosauria</taxon>
        <taxon>Aves</taxon>
        <taxon>Neognathae</taxon>
        <taxon>Neoaves</taxon>
        <taxon>Telluraves</taxon>
        <taxon>Australaves</taxon>
        <taxon>Passeriformes</taxon>
        <taxon>Pipridae</taxon>
        <taxon>Piprites</taxon>
    </lineage>
</organism>
<evidence type="ECO:0000256" key="1">
    <source>
        <dbReference type="ARBA" id="ARBA00022679"/>
    </source>
</evidence>
<dbReference type="SUPFAM" id="SSF56672">
    <property type="entry name" value="DNA/RNA polymerases"/>
    <property type="match status" value="1"/>
</dbReference>
<keyword evidence="5" id="KW-0378">Hydrolase</keyword>
<dbReference type="PANTHER" id="PTHR41694:SF3">
    <property type="entry name" value="RNA-DIRECTED DNA POLYMERASE-RELATED"/>
    <property type="match status" value="1"/>
</dbReference>
<keyword evidence="1" id="KW-0808">Transferase</keyword>
<dbReference type="Proteomes" id="UP000520962">
    <property type="component" value="Unassembled WGS sequence"/>
</dbReference>
<comment type="caution">
    <text evidence="8">The sequence shown here is derived from an EMBL/GenBank/DDBJ whole genome shotgun (WGS) entry which is preliminary data.</text>
</comment>
<dbReference type="GO" id="GO:0003964">
    <property type="term" value="F:RNA-directed DNA polymerase activity"/>
    <property type="evidence" value="ECO:0007669"/>
    <property type="project" value="UniProtKB-KW"/>
</dbReference>
<dbReference type="GO" id="GO:0004519">
    <property type="term" value="F:endonuclease activity"/>
    <property type="evidence" value="ECO:0007669"/>
    <property type="project" value="UniProtKB-KW"/>
</dbReference>
<protein>
    <submittedName>
        <fullName evidence="8">POK6 protein</fullName>
    </submittedName>
</protein>
<evidence type="ECO:0000259" key="7">
    <source>
        <dbReference type="Pfam" id="PF06817"/>
    </source>
</evidence>
<evidence type="ECO:0000313" key="8">
    <source>
        <dbReference type="EMBL" id="NXK43692.1"/>
    </source>
</evidence>
<feature type="non-terminal residue" evidence="8">
    <location>
        <position position="99"/>
    </location>
</feature>
<keyword evidence="4" id="KW-0255">Endonuclease</keyword>